<comment type="similarity">
    <text evidence="1">Belongs to the ATP-dependent AMP-binding enzyme family.</text>
</comment>
<dbReference type="Gene3D" id="3.30.300.30">
    <property type="match status" value="1"/>
</dbReference>
<keyword evidence="8" id="KW-1185">Reference proteome</keyword>
<dbReference type="GO" id="GO:0005524">
    <property type="term" value="F:ATP binding"/>
    <property type="evidence" value="ECO:0007669"/>
    <property type="project" value="UniProtKB-KW"/>
</dbReference>
<dbReference type="NCBIfam" id="TIGR02262">
    <property type="entry name" value="benz_CoA_lig"/>
    <property type="match status" value="1"/>
</dbReference>
<dbReference type="InterPro" id="IPR020845">
    <property type="entry name" value="AMP-binding_CS"/>
</dbReference>
<dbReference type="FunFam" id="3.40.50.12780:FF:000048">
    <property type="entry name" value="Coenzyme A ligase"/>
    <property type="match status" value="1"/>
</dbReference>
<dbReference type="Pfam" id="PF13193">
    <property type="entry name" value="AMP-binding_C"/>
    <property type="match status" value="1"/>
</dbReference>
<dbReference type="FunFam" id="3.30.300.30:FF:000005">
    <property type="entry name" value="Acyl-coenzyme A synthetase ACSM5, mitochondrial"/>
    <property type="match status" value="1"/>
</dbReference>
<gene>
    <name evidence="7" type="ORF">E4K65_14810</name>
</gene>
<reference evidence="7 8" key="1">
    <citation type="submission" date="2019-03" db="EMBL/GenBank/DDBJ databases">
        <title>Bradyrhizobium diversity isolated from nodules of Chamaecrista fasciculata.</title>
        <authorList>
            <person name="Klepa M.S."/>
            <person name="Urquiaga M.O."/>
            <person name="Hungria M."/>
            <person name="Delamuta J.R."/>
        </authorList>
    </citation>
    <scope>NUCLEOTIDE SEQUENCE [LARGE SCALE GENOMIC DNA]</scope>
    <source>
        <strain evidence="7 8">CNPSo 3448</strain>
    </source>
</reference>
<dbReference type="Pfam" id="PF00501">
    <property type="entry name" value="AMP-binding"/>
    <property type="match status" value="1"/>
</dbReference>
<dbReference type="InterPro" id="IPR025110">
    <property type="entry name" value="AMP-bd_C"/>
</dbReference>
<evidence type="ECO:0000256" key="3">
    <source>
        <dbReference type="ARBA" id="ARBA00022741"/>
    </source>
</evidence>
<evidence type="ECO:0000313" key="7">
    <source>
        <dbReference type="EMBL" id="TFV48083.1"/>
    </source>
</evidence>
<dbReference type="PROSITE" id="PS00455">
    <property type="entry name" value="AMP_BINDING"/>
    <property type="match status" value="1"/>
</dbReference>
<comment type="caution">
    <text evidence="7">The sequence shown here is derived from an EMBL/GenBank/DDBJ whole genome shotgun (WGS) entry which is preliminary data.</text>
</comment>
<dbReference type="Proteomes" id="UP000297966">
    <property type="component" value="Unassembled WGS sequence"/>
</dbReference>
<evidence type="ECO:0000256" key="4">
    <source>
        <dbReference type="ARBA" id="ARBA00022840"/>
    </source>
</evidence>
<dbReference type="SUPFAM" id="SSF56801">
    <property type="entry name" value="Acetyl-CoA synthetase-like"/>
    <property type="match status" value="1"/>
</dbReference>
<dbReference type="PANTHER" id="PTHR43352:SF1">
    <property type="entry name" value="ANTHRANILATE--COA LIGASE"/>
    <property type="match status" value="1"/>
</dbReference>
<evidence type="ECO:0000256" key="1">
    <source>
        <dbReference type="ARBA" id="ARBA00006432"/>
    </source>
</evidence>
<protein>
    <submittedName>
        <fullName evidence="7">Benzoate-CoA ligase family protein</fullName>
    </submittedName>
</protein>
<dbReference type="AlphaFoldDB" id="A0A4Y9LYZ0"/>
<dbReference type="PANTHER" id="PTHR43352">
    <property type="entry name" value="ACETYL-COA SYNTHETASE"/>
    <property type="match status" value="1"/>
</dbReference>
<dbReference type="InterPro" id="IPR045851">
    <property type="entry name" value="AMP-bd_C_sf"/>
</dbReference>
<dbReference type="OrthoDB" id="9803968at2"/>
<dbReference type="EMBL" id="SPQT01000006">
    <property type="protein sequence ID" value="TFV48083.1"/>
    <property type="molecule type" value="Genomic_DNA"/>
</dbReference>
<evidence type="ECO:0000256" key="2">
    <source>
        <dbReference type="ARBA" id="ARBA00022598"/>
    </source>
</evidence>
<keyword evidence="4" id="KW-0067">ATP-binding</keyword>
<organism evidence="7 8">
    <name type="scientific">Bradyrhizobium niftali</name>
    <dbReference type="NCBI Taxonomy" id="2560055"/>
    <lineage>
        <taxon>Bacteria</taxon>
        <taxon>Pseudomonadati</taxon>
        <taxon>Pseudomonadota</taxon>
        <taxon>Alphaproteobacteria</taxon>
        <taxon>Hyphomicrobiales</taxon>
        <taxon>Nitrobacteraceae</taxon>
        <taxon>Bradyrhizobium</taxon>
    </lineage>
</organism>
<dbReference type="GO" id="GO:0016878">
    <property type="term" value="F:acid-thiol ligase activity"/>
    <property type="evidence" value="ECO:0007669"/>
    <property type="project" value="UniProtKB-ARBA"/>
</dbReference>
<evidence type="ECO:0000259" key="5">
    <source>
        <dbReference type="Pfam" id="PF00501"/>
    </source>
</evidence>
<keyword evidence="2 7" id="KW-0436">Ligase</keyword>
<dbReference type="Gene3D" id="3.40.50.12780">
    <property type="entry name" value="N-terminal domain of ligase-like"/>
    <property type="match status" value="1"/>
</dbReference>
<dbReference type="InterPro" id="IPR000873">
    <property type="entry name" value="AMP-dep_synth/lig_dom"/>
</dbReference>
<sequence length="572" mass="61825">MLPCAKERAMANAAKVQISGSSDGNAATAHVDTFARQHLPPRELWPDFIFTRPELQYPPRLNCVSYFLDRWVEEGHGDAPCVISPTVSYTYRELQALVNRIANVLVGKLGLVTGGRVLLRSANNPMMVATYLAVIKAGGICVATMPLLRAKELSYPIQKAEITLALCDGKLADEMEKAKAAAPGLRQAVYWGNGAADSLEALIADASPEFKAVDTASDDICLIAFTSGTTGDPKGTMHFHRDMLAVCDGYARNILRAEQKDRFVGSAPLAFTFGFGGVLFPMHIGASFVVLEKTTPDDILTAIEQHRTTVCFTAPTAYRAMIGKLPGRDISSLRKCVSAGETLPKPTFDAWLKATGIKLMDGIGSTEMLHIFISATEDEIRPGATGKPVPGYEAKIVDDAGNDVPPGTMGRLVVRGPTGCRYLADERQRKYVQNGWNITGDTYLMDDDGYFWYQSRSDDMIVSAGYNIAGTDVEAVLLTHPSVAECGVVGAPDEARGMIVKAYIIAAPGVTPDTQLAAELQEYVKREIAPYKYPRAIEFVTQLPKTETGKLKRFALRQLAQAAATSSGVAAE</sequence>
<dbReference type="GO" id="GO:0044550">
    <property type="term" value="P:secondary metabolite biosynthetic process"/>
    <property type="evidence" value="ECO:0007669"/>
    <property type="project" value="TreeGrafter"/>
</dbReference>
<feature type="domain" description="AMP-dependent synthetase/ligase" evidence="5">
    <location>
        <begin position="74"/>
        <end position="418"/>
    </location>
</feature>
<name>A0A4Y9LYZ0_9BRAD</name>
<dbReference type="GO" id="GO:0016405">
    <property type="term" value="F:CoA-ligase activity"/>
    <property type="evidence" value="ECO:0007669"/>
    <property type="project" value="InterPro"/>
</dbReference>
<dbReference type="InterPro" id="IPR011957">
    <property type="entry name" value="Benz_CoA_lig"/>
</dbReference>
<accession>A0A4Y9LYZ0</accession>
<dbReference type="CDD" id="cd05958">
    <property type="entry name" value="ABCL"/>
    <property type="match status" value="1"/>
</dbReference>
<proteinExistence type="inferred from homology"/>
<keyword evidence="3" id="KW-0547">Nucleotide-binding</keyword>
<evidence type="ECO:0000313" key="8">
    <source>
        <dbReference type="Proteomes" id="UP000297966"/>
    </source>
</evidence>
<feature type="domain" description="AMP-binding enzyme C-terminal" evidence="6">
    <location>
        <begin position="473"/>
        <end position="550"/>
    </location>
</feature>
<dbReference type="InterPro" id="IPR042099">
    <property type="entry name" value="ANL_N_sf"/>
</dbReference>
<evidence type="ECO:0000259" key="6">
    <source>
        <dbReference type="Pfam" id="PF13193"/>
    </source>
</evidence>